<accession>A0AAD9QI38</accession>
<dbReference type="PANTHER" id="PTHR33395">
    <property type="entry name" value="TRANSCRIPTASE, PUTATIVE-RELATED-RELATED"/>
    <property type="match status" value="1"/>
</dbReference>
<evidence type="ECO:0008006" key="3">
    <source>
        <dbReference type="Google" id="ProtNLM"/>
    </source>
</evidence>
<comment type="caution">
    <text evidence="1">The sequence shown here is derived from an EMBL/GenBank/DDBJ whole genome shotgun (WGS) entry which is preliminary data.</text>
</comment>
<organism evidence="1 2">
    <name type="scientific">Acropora cervicornis</name>
    <name type="common">Staghorn coral</name>
    <dbReference type="NCBI Taxonomy" id="6130"/>
    <lineage>
        <taxon>Eukaryota</taxon>
        <taxon>Metazoa</taxon>
        <taxon>Cnidaria</taxon>
        <taxon>Anthozoa</taxon>
        <taxon>Hexacorallia</taxon>
        <taxon>Scleractinia</taxon>
        <taxon>Astrocoeniina</taxon>
        <taxon>Acroporidae</taxon>
        <taxon>Acropora</taxon>
    </lineage>
</organism>
<dbReference type="InterPro" id="IPR036691">
    <property type="entry name" value="Endo/exonu/phosph_ase_sf"/>
</dbReference>
<gene>
    <name evidence="1" type="ORF">P5673_015128</name>
</gene>
<name>A0AAD9QI38_ACRCE</name>
<reference evidence="1" key="1">
    <citation type="journal article" date="2023" name="G3 (Bethesda)">
        <title>Whole genome assembly and annotation of the endangered Caribbean coral Acropora cervicornis.</title>
        <authorList>
            <person name="Selwyn J.D."/>
            <person name="Vollmer S.V."/>
        </authorList>
    </citation>
    <scope>NUCLEOTIDE SEQUENCE</scope>
    <source>
        <strain evidence="1">K2</strain>
    </source>
</reference>
<dbReference type="SUPFAM" id="SSF56219">
    <property type="entry name" value="DNase I-like"/>
    <property type="match status" value="1"/>
</dbReference>
<reference evidence="1" key="2">
    <citation type="journal article" date="2023" name="Science">
        <title>Genomic signatures of disease resistance in endangered staghorn corals.</title>
        <authorList>
            <person name="Vollmer S.V."/>
            <person name="Selwyn J.D."/>
            <person name="Despard B.A."/>
            <person name="Roesel C.L."/>
        </authorList>
    </citation>
    <scope>NUCLEOTIDE SEQUENCE</scope>
    <source>
        <strain evidence="1">K2</strain>
    </source>
</reference>
<dbReference type="EMBL" id="JARQWQ010000031">
    <property type="protein sequence ID" value="KAK2561748.1"/>
    <property type="molecule type" value="Genomic_DNA"/>
</dbReference>
<dbReference type="GO" id="GO:0031012">
    <property type="term" value="C:extracellular matrix"/>
    <property type="evidence" value="ECO:0007669"/>
    <property type="project" value="TreeGrafter"/>
</dbReference>
<keyword evidence="2" id="KW-1185">Reference proteome</keyword>
<dbReference type="PANTHER" id="PTHR33395:SF22">
    <property type="entry name" value="REVERSE TRANSCRIPTASE DOMAIN-CONTAINING PROTEIN"/>
    <property type="match status" value="1"/>
</dbReference>
<evidence type="ECO:0000313" key="1">
    <source>
        <dbReference type="EMBL" id="KAK2561748.1"/>
    </source>
</evidence>
<dbReference type="AlphaFoldDB" id="A0AAD9QI38"/>
<proteinExistence type="predicted"/>
<dbReference type="Proteomes" id="UP001249851">
    <property type="component" value="Unassembled WGS sequence"/>
</dbReference>
<protein>
    <recommendedName>
        <fullName evidence="3">Endonuclease/exonuclease/phosphatase domain-containing protein</fullName>
    </recommendedName>
</protein>
<sequence>MIFLVGDLNLPNLDWINQVPLSLETIYWNAHKLLNNASLTQVIGYPTRNNSILDLLLTTAPDLIDDSYSYQDVVDSDHNCISFKIGHSPNNSRPVLKEVFNYKKANFGELKRSLSYVPWHVAMLDDDLNSIVSNWEDLLWAAVDDFVPKKKI</sequence>
<evidence type="ECO:0000313" key="2">
    <source>
        <dbReference type="Proteomes" id="UP001249851"/>
    </source>
</evidence>